<dbReference type="InterPro" id="IPR050062">
    <property type="entry name" value="Pro-tRNA_synthetase"/>
</dbReference>
<evidence type="ECO:0000259" key="13">
    <source>
        <dbReference type="PROSITE" id="PS50862"/>
    </source>
</evidence>
<comment type="caution">
    <text evidence="14">The sequence shown here is derived from an EMBL/GenBank/DDBJ whole genome shotgun (WGS) entry which is preliminary data.</text>
</comment>
<keyword evidence="6" id="KW-0436">Ligase</keyword>
<comment type="subunit">
    <text evidence="3">Homodimer.</text>
</comment>
<dbReference type="PROSITE" id="PS50862">
    <property type="entry name" value="AA_TRNA_LIGASE_II"/>
    <property type="match status" value="1"/>
</dbReference>
<protein>
    <recommendedName>
        <fullName evidence="4">proline--tRNA ligase</fullName>
        <ecNumber evidence="4">6.1.1.15</ecNumber>
    </recommendedName>
    <alternativeName>
        <fullName evidence="11">Prolyl-tRNA synthetase</fullName>
    </alternativeName>
</protein>
<sequence>MVGQVVSRLSKVWMPSGGFATPAAEDAHSKLIRAGFLRQSHSGIFHMLPLGRRVQDKIEALIARHMEESLGASRVSLSSLSAQTLWKTTGRFQNIASELFTFSDRKDVGYLLSPTHEEEITSLVGKTVKSYKELPLRLYQITRKYRDELRPRHGLLRGREFTMKDLYTFDSSVVSALETYEKVRVAYSNIFAEMKLPVLAAKASSGDMGGDISHEYHLPLQLGEDRVVSCNSCDYAANEEIAETIAVCESSRDISLKVWRGITKDRATLVNVWYPKGADQVDGKYALEYTSQDINKSAVKSVVPDLITDIEHALPLWKVAVSGESKSASRILNIVDGRVPVPLSDAISLAEGPGLSVWPDELDQPQPPLPMLVYRGEGENPKPLNLLRIREGDRCPQCSSGTLKVENAIELGHTFHLGTRYSEPLKAGVFVPHSKHRVPMQMGCHGIGISRMIGAVAEHLADSKGLNWPISIAPYACVIIPGNESDEGDAMQVHQHILASAGAQAGNLDAVVDDRNLSLPYKLTDADLAGFPVIVILGREWHATRRVEVQCRQLGFKEILEVKDLAPLFKHIHASL</sequence>
<comment type="catalytic activity">
    <reaction evidence="12">
        <text>tRNA(Pro) + L-proline + ATP = L-prolyl-tRNA(Pro) + AMP + diphosphate</text>
        <dbReference type="Rhea" id="RHEA:14305"/>
        <dbReference type="Rhea" id="RHEA-COMP:9700"/>
        <dbReference type="Rhea" id="RHEA-COMP:9702"/>
        <dbReference type="ChEBI" id="CHEBI:30616"/>
        <dbReference type="ChEBI" id="CHEBI:33019"/>
        <dbReference type="ChEBI" id="CHEBI:60039"/>
        <dbReference type="ChEBI" id="CHEBI:78442"/>
        <dbReference type="ChEBI" id="CHEBI:78532"/>
        <dbReference type="ChEBI" id="CHEBI:456215"/>
        <dbReference type="EC" id="6.1.1.15"/>
    </reaction>
</comment>
<evidence type="ECO:0000256" key="5">
    <source>
        <dbReference type="ARBA" id="ARBA00022490"/>
    </source>
</evidence>
<dbReference type="InterPro" id="IPR004154">
    <property type="entry name" value="Anticodon-bd"/>
</dbReference>
<evidence type="ECO:0000256" key="9">
    <source>
        <dbReference type="ARBA" id="ARBA00022917"/>
    </source>
</evidence>
<evidence type="ECO:0000256" key="2">
    <source>
        <dbReference type="ARBA" id="ARBA00008226"/>
    </source>
</evidence>
<keyword evidence="10" id="KW-0030">Aminoacyl-tRNA synthetase</keyword>
<dbReference type="InterPro" id="IPR002316">
    <property type="entry name" value="Pro-tRNA-ligase_IIa"/>
</dbReference>
<accession>A0AAE0P7P0</accession>
<dbReference type="GO" id="GO:0006433">
    <property type="term" value="P:prolyl-tRNA aminoacylation"/>
    <property type="evidence" value="ECO:0007669"/>
    <property type="project" value="InterPro"/>
</dbReference>
<dbReference type="InterPro" id="IPR006195">
    <property type="entry name" value="aa-tRNA-synth_II"/>
</dbReference>
<dbReference type="PRINTS" id="PR01046">
    <property type="entry name" value="TRNASYNTHPRO"/>
</dbReference>
<reference evidence="14" key="2">
    <citation type="submission" date="2023-06" db="EMBL/GenBank/DDBJ databases">
        <authorList>
            <consortium name="Lawrence Berkeley National Laboratory"/>
            <person name="Haridas S."/>
            <person name="Hensen N."/>
            <person name="Bonometti L."/>
            <person name="Westerberg I."/>
            <person name="Brannstrom I.O."/>
            <person name="Guillou S."/>
            <person name="Cros-Aarteil S."/>
            <person name="Calhoun S."/>
            <person name="Kuo A."/>
            <person name="Mondo S."/>
            <person name="Pangilinan J."/>
            <person name="Riley R."/>
            <person name="LaButti K."/>
            <person name="Andreopoulos B."/>
            <person name="Lipzen A."/>
            <person name="Chen C."/>
            <person name="Yanf M."/>
            <person name="Daum C."/>
            <person name="Ng V."/>
            <person name="Clum A."/>
            <person name="Steindorff A."/>
            <person name="Ohm R."/>
            <person name="Martin F."/>
            <person name="Silar P."/>
            <person name="Natvig D."/>
            <person name="Lalanne C."/>
            <person name="Gautier V."/>
            <person name="Ament-velasquez S.L."/>
            <person name="Kruys A."/>
            <person name="Hutchinson M.I."/>
            <person name="Powell A.J."/>
            <person name="Barry K."/>
            <person name="Miller A.N."/>
            <person name="Grigoriev I.V."/>
            <person name="Debuchy R."/>
            <person name="Gladieux P."/>
            <person name="Thoren M.H."/>
            <person name="Johannesson H."/>
        </authorList>
    </citation>
    <scope>NUCLEOTIDE SEQUENCE</scope>
    <source>
        <strain evidence="14">CBS 232.78</strain>
    </source>
</reference>
<feature type="domain" description="Aminoacyl-transfer RNA synthetases class-II family profile" evidence="13">
    <location>
        <begin position="51"/>
        <end position="469"/>
    </location>
</feature>
<dbReference type="Gene3D" id="3.40.50.800">
    <property type="entry name" value="Anticodon-binding domain"/>
    <property type="match status" value="1"/>
</dbReference>
<comment type="similarity">
    <text evidence="2">Belongs to the class-II aminoacyl-tRNA synthetase family.</text>
</comment>
<dbReference type="SUPFAM" id="SSF52954">
    <property type="entry name" value="Class II aaRS ABD-related"/>
    <property type="match status" value="1"/>
</dbReference>
<evidence type="ECO:0000256" key="8">
    <source>
        <dbReference type="ARBA" id="ARBA00022840"/>
    </source>
</evidence>
<dbReference type="FunFam" id="3.30.930.10:FF:000066">
    <property type="entry name" value="Proline--tRNA ligase"/>
    <property type="match status" value="1"/>
</dbReference>
<proteinExistence type="inferred from homology"/>
<keyword evidence="5" id="KW-0963">Cytoplasm</keyword>
<evidence type="ECO:0000313" key="15">
    <source>
        <dbReference type="Proteomes" id="UP001285441"/>
    </source>
</evidence>
<gene>
    <name evidence="14" type="ORF">B0H63DRAFT_462233</name>
</gene>
<dbReference type="GO" id="GO:0005524">
    <property type="term" value="F:ATP binding"/>
    <property type="evidence" value="ECO:0007669"/>
    <property type="project" value="UniProtKB-KW"/>
</dbReference>
<dbReference type="PANTHER" id="PTHR42753:SF2">
    <property type="entry name" value="PROLINE--TRNA LIGASE"/>
    <property type="match status" value="1"/>
</dbReference>
<dbReference type="Gene3D" id="3.30.930.10">
    <property type="entry name" value="Bira Bifunctional Protein, Domain 2"/>
    <property type="match status" value="2"/>
</dbReference>
<dbReference type="PANTHER" id="PTHR42753">
    <property type="entry name" value="MITOCHONDRIAL RIBOSOME PROTEIN L39/PROLYL-TRNA LIGASE FAMILY MEMBER"/>
    <property type="match status" value="1"/>
</dbReference>
<dbReference type="InterPro" id="IPR045864">
    <property type="entry name" value="aa-tRNA-synth_II/BPL/LPL"/>
</dbReference>
<keyword evidence="7" id="KW-0547">Nucleotide-binding</keyword>
<name>A0AAE0P7P0_9PEZI</name>
<dbReference type="EMBL" id="JAULSW010000001">
    <property type="protein sequence ID" value="KAK3394861.1"/>
    <property type="molecule type" value="Genomic_DNA"/>
</dbReference>
<evidence type="ECO:0000256" key="10">
    <source>
        <dbReference type="ARBA" id="ARBA00023146"/>
    </source>
</evidence>
<dbReference type="GO" id="GO:0004827">
    <property type="term" value="F:proline-tRNA ligase activity"/>
    <property type="evidence" value="ECO:0007669"/>
    <property type="project" value="UniProtKB-EC"/>
</dbReference>
<evidence type="ECO:0000256" key="3">
    <source>
        <dbReference type="ARBA" id="ARBA00011738"/>
    </source>
</evidence>
<evidence type="ECO:0000256" key="11">
    <source>
        <dbReference type="ARBA" id="ARBA00029731"/>
    </source>
</evidence>
<reference evidence="14" key="1">
    <citation type="journal article" date="2023" name="Mol. Phylogenet. Evol.">
        <title>Genome-scale phylogeny and comparative genomics of the fungal order Sordariales.</title>
        <authorList>
            <person name="Hensen N."/>
            <person name="Bonometti L."/>
            <person name="Westerberg I."/>
            <person name="Brannstrom I.O."/>
            <person name="Guillou S."/>
            <person name="Cros-Aarteil S."/>
            <person name="Calhoun S."/>
            <person name="Haridas S."/>
            <person name="Kuo A."/>
            <person name="Mondo S."/>
            <person name="Pangilinan J."/>
            <person name="Riley R."/>
            <person name="LaButti K."/>
            <person name="Andreopoulos B."/>
            <person name="Lipzen A."/>
            <person name="Chen C."/>
            <person name="Yan M."/>
            <person name="Daum C."/>
            <person name="Ng V."/>
            <person name="Clum A."/>
            <person name="Steindorff A."/>
            <person name="Ohm R.A."/>
            <person name="Martin F."/>
            <person name="Silar P."/>
            <person name="Natvig D.O."/>
            <person name="Lalanne C."/>
            <person name="Gautier V."/>
            <person name="Ament-Velasquez S.L."/>
            <person name="Kruys A."/>
            <person name="Hutchinson M.I."/>
            <person name="Powell A.J."/>
            <person name="Barry K."/>
            <person name="Miller A.N."/>
            <person name="Grigoriev I.V."/>
            <person name="Debuchy R."/>
            <person name="Gladieux P."/>
            <person name="Hiltunen Thoren M."/>
            <person name="Johannesson H."/>
        </authorList>
    </citation>
    <scope>NUCLEOTIDE SEQUENCE</scope>
    <source>
        <strain evidence="14">CBS 232.78</strain>
    </source>
</reference>
<dbReference type="SUPFAM" id="SSF55681">
    <property type="entry name" value="Class II aaRS and biotin synthetases"/>
    <property type="match status" value="1"/>
</dbReference>
<evidence type="ECO:0000256" key="7">
    <source>
        <dbReference type="ARBA" id="ARBA00022741"/>
    </source>
</evidence>
<comment type="subcellular location">
    <subcellularLocation>
        <location evidence="1">Cytoplasm</location>
    </subcellularLocation>
</comment>
<keyword evidence="15" id="KW-1185">Reference proteome</keyword>
<evidence type="ECO:0000256" key="1">
    <source>
        <dbReference type="ARBA" id="ARBA00004496"/>
    </source>
</evidence>
<dbReference type="EC" id="6.1.1.15" evidence="4"/>
<dbReference type="InterPro" id="IPR036621">
    <property type="entry name" value="Anticodon-bd_dom_sf"/>
</dbReference>
<evidence type="ECO:0000256" key="12">
    <source>
        <dbReference type="ARBA" id="ARBA00047671"/>
    </source>
</evidence>
<dbReference type="GO" id="GO:0005739">
    <property type="term" value="C:mitochondrion"/>
    <property type="evidence" value="ECO:0007669"/>
    <property type="project" value="TreeGrafter"/>
</dbReference>
<evidence type="ECO:0000256" key="4">
    <source>
        <dbReference type="ARBA" id="ARBA00012831"/>
    </source>
</evidence>
<dbReference type="Pfam" id="PF03129">
    <property type="entry name" value="HGTP_anticodon"/>
    <property type="match status" value="1"/>
</dbReference>
<keyword evidence="8" id="KW-0067">ATP-binding</keyword>
<evidence type="ECO:0000313" key="14">
    <source>
        <dbReference type="EMBL" id="KAK3394861.1"/>
    </source>
</evidence>
<evidence type="ECO:0000256" key="6">
    <source>
        <dbReference type="ARBA" id="ARBA00022598"/>
    </source>
</evidence>
<dbReference type="AlphaFoldDB" id="A0AAE0P7P0"/>
<dbReference type="Pfam" id="PF00587">
    <property type="entry name" value="tRNA-synt_2b"/>
    <property type="match status" value="1"/>
</dbReference>
<organism evidence="14 15">
    <name type="scientific">Podospora didyma</name>
    <dbReference type="NCBI Taxonomy" id="330526"/>
    <lineage>
        <taxon>Eukaryota</taxon>
        <taxon>Fungi</taxon>
        <taxon>Dikarya</taxon>
        <taxon>Ascomycota</taxon>
        <taxon>Pezizomycotina</taxon>
        <taxon>Sordariomycetes</taxon>
        <taxon>Sordariomycetidae</taxon>
        <taxon>Sordariales</taxon>
        <taxon>Podosporaceae</taxon>
        <taxon>Podospora</taxon>
    </lineage>
</organism>
<keyword evidence="9" id="KW-0648">Protein biosynthesis</keyword>
<dbReference type="Proteomes" id="UP001285441">
    <property type="component" value="Unassembled WGS sequence"/>
</dbReference>
<dbReference type="InterPro" id="IPR002314">
    <property type="entry name" value="aa-tRNA-synt_IIb"/>
</dbReference>